<feature type="transmembrane region" description="Helical" evidence="8">
    <location>
        <begin position="324"/>
        <end position="341"/>
    </location>
</feature>
<feature type="transmembrane region" description="Helical" evidence="8">
    <location>
        <begin position="204"/>
        <end position="225"/>
    </location>
</feature>
<evidence type="ECO:0000256" key="7">
    <source>
        <dbReference type="ARBA" id="ARBA00023136"/>
    </source>
</evidence>
<organism evidence="9 10">
    <name type="scientific">Hahella chejuensis (strain KCTC 2396)</name>
    <dbReference type="NCBI Taxonomy" id="349521"/>
    <lineage>
        <taxon>Bacteria</taxon>
        <taxon>Pseudomonadati</taxon>
        <taxon>Pseudomonadota</taxon>
        <taxon>Gammaproteobacteria</taxon>
        <taxon>Oceanospirillales</taxon>
        <taxon>Hahellaceae</taxon>
        <taxon>Hahella</taxon>
    </lineage>
</organism>
<evidence type="ECO:0000256" key="6">
    <source>
        <dbReference type="ARBA" id="ARBA00022989"/>
    </source>
</evidence>
<feature type="transmembrane region" description="Helical" evidence="8">
    <location>
        <begin position="253"/>
        <end position="278"/>
    </location>
</feature>
<dbReference type="PANTHER" id="PTHR30472:SF24">
    <property type="entry name" value="FERRIC ENTEROBACTIN TRANSPORT SYSTEM PERMEASE PROTEIN FEPG"/>
    <property type="match status" value="1"/>
</dbReference>
<feature type="transmembrane region" description="Helical" evidence="8">
    <location>
        <begin position="134"/>
        <end position="152"/>
    </location>
</feature>
<evidence type="ECO:0000256" key="4">
    <source>
        <dbReference type="ARBA" id="ARBA00022475"/>
    </source>
</evidence>
<dbReference type="OrthoDB" id="9055647at2"/>
<keyword evidence="7 8" id="KW-0472">Membrane</keyword>
<dbReference type="AlphaFoldDB" id="Q2SFP9"/>
<gene>
    <name evidence="9" type="ordered locus">HCH_03793</name>
</gene>
<reference evidence="9 10" key="1">
    <citation type="journal article" date="2005" name="Nucleic Acids Res.">
        <title>Genomic blueprint of Hahella chejuensis, a marine microbe producing an algicidal agent.</title>
        <authorList>
            <person name="Jeong H."/>
            <person name="Yim J.H."/>
            <person name="Lee C."/>
            <person name="Choi S.-H."/>
            <person name="Park Y.K."/>
            <person name="Yoon S.H."/>
            <person name="Hur C.-G."/>
            <person name="Kang H.-Y."/>
            <person name="Kim D."/>
            <person name="Lee H.H."/>
            <person name="Park K.H."/>
            <person name="Park S.-H."/>
            <person name="Park H.-S."/>
            <person name="Lee H.K."/>
            <person name="Oh T.K."/>
            <person name="Kim J.F."/>
        </authorList>
    </citation>
    <scope>NUCLEOTIDE SEQUENCE [LARGE SCALE GENOMIC DNA]</scope>
    <source>
        <strain evidence="9 10">KCTC 2396</strain>
    </source>
</reference>
<evidence type="ECO:0000256" key="8">
    <source>
        <dbReference type="SAM" id="Phobius"/>
    </source>
</evidence>
<dbReference type="FunFam" id="1.10.3470.10:FF:000001">
    <property type="entry name" value="Vitamin B12 ABC transporter permease BtuC"/>
    <property type="match status" value="1"/>
</dbReference>
<keyword evidence="5 8" id="KW-0812">Transmembrane</keyword>
<keyword evidence="6 8" id="KW-1133">Transmembrane helix</keyword>
<dbReference type="CDD" id="cd06550">
    <property type="entry name" value="TM_ABC_iron-siderophores_like"/>
    <property type="match status" value="1"/>
</dbReference>
<keyword evidence="10" id="KW-1185">Reference proteome</keyword>
<evidence type="ECO:0000256" key="5">
    <source>
        <dbReference type="ARBA" id="ARBA00022692"/>
    </source>
</evidence>
<dbReference type="EMBL" id="CP000155">
    <property type="protein sequence ID" value="ABC30525.1"/>
    <property type="molecule type" value="Genomic_DNA"/>
</dbReference>
<feature type="transmembrane region" description="Helical" evidence="8">
    <location>
        <begin position="79"/>
        <end position="100"/>
    </location>
</feature>
<feature type="transmembrane region" description="Helical" evidence="8">
    <location>
        <begin position="24"/>
        <end position="45"/>
    </location>
</feature>
<feature type="transmembrane region" description="Helical" evidence="8">
    <location>
        <begin position="164"/>
        <end position="184"/>
    </location>
</feature>
<dbReference type="Gene3D" id="1.10.3470.10">
    <property type="entry name" value="ABC transporter involved in vitamin B12 uptake, BtuC"/>
    <property type="match status" value="1"/>
</dbReference>
<evidence type="ECO:0000256" key="2">
    <source>
        <dbReference type="ARBA" id="ARBA00007935"/>
    </source>
</evidence>
<dbReference type="SUPFAM" id="SSF81345">
    <property type="entry name" value="ABC transporter involved in vitamin B12 uptake, BtuC"/>
    <property type="match status" value="1"/>
</dbReference>
<comment type="subcellular location">
    <subcellularLocation>
        <location evidence="1">Cell membrane</location>
        <topology evidence="1">Multi-pass membrane protein</topology>
    </subcellularLocation>
</comment>
<sequence length="349" mass="36049">MNRADHFLIGGLDSAVSLPLDKRALRLGVILCAACLGLSLFALGWGTLTLTFNDVVQALFGNAQGQIQVVVTQWRLPRITAAVILGAALGVSGAIFQSLLRNPLGSPDVVGFNTGAYSGALLVIAVFQGGYYETAAGALSGGLATALVVYALAWRKGSAPGFRLIIVGIAVSALLNAFNTWLMISASLQTAMSAALWGAGSLNGVTWSKVSPSLIFCLLAIAAAVPMQRRIRLLAMGDDAAQALGVPVNRSRLALMLLAVSLTAAATAATGPISFIALAAPQITRRLLGANDVSLLNAAWMGALLLLAADQIAHHLFAPSQLPVGVVTISVGGVYLAWLLINDSPRKTS</sequence>
<evidence type="ECO:0000256" key="3">
    <source>
        <dbReference type="ARBA" id="ARBA00022448"/>
    </source>
</evidence>
<dbReference type="Pfam" id="PF01032">
    <property type="entry name" value="FecCD"/>
    <property type="match status" value="1"/>
</dbReference>
<name>Q2SFP9_HAHCH</name>
<dbReference type="NCBIfam" id="NF007759">
    <property type="entry name" value="PRK10440.1"/>
    <property type="match status" value="1"/>
</dbReference>
<keyword evidence="4" id="KW-1003">Cell membrane</keyword>
<dbReference type="eggNOG" id="COG4779">
    <property type="taxonomic scope" value="Bacteria"/>
</dbReference>
<evidence type="ECO:0000256" key="1">
    <source>
        <dbReference type="ARBA" id="ARBA00004651"/>
    </source>
</evidence>
<keyword evidence="3" id="KW-0813">Transport</keyword>
<protein>
    <submittedName>
        <fullName evidence="9">ABC-type enterobactin transport system, permease component</fullName>
    </submittedName>
</protein>
<dbReference type="KEGG" id="hch:HCH_03793"/>
<dbReference type="RefSeq" id="WP_011397592.1">
    <property type="nucleotide sequence ID" value="NC_007645.1"/>
</dbReference>
<accession>Q2SFP9</accession>
<dbReference type="STRING" id="349521.HCH_03793"/>
<dbReference type="HOGENOM" id="CLU_013016_1_1_6"/>
<dbReference type="Proteomes" id="UP000000238">
    <property type="component" value="Chromosome"/>
</dbReference>
<dbReference type="InterPro" id="IPR000522">
    <property type="entry name" value="ABC_transptr_permease_BtuC"/>
</dbReference>
<dbReference type="GO" id="GO:0022857">
    <property type="term" value="F:transmembrane transporter activity"/>
    <property type="evidence" value="ECO:0007669"/>
    <property type="project" value="InterPro"/>
</dbReference>
<feature type="transmembrane region" description="Helical" evidence="8">
    <location>
        <begin position="109"/>
        <end position="128"/>
    </location>
</feature>
<dbReference type="InterPro" id="IPR037294">
    <property type="entry name" value="ABC_BtuC-like"/>
</dbReference>
<dbReference type="GO" id="GO:0005886">
    <property type="term" value="C:plasma membrane"/>
    <property type="evidence" value="ECO:0007669"/>
    <property type="project" value="UniProtKB-SubCell"/>
</dbReference>
<comment type="similarity">
    <text evidence="2">Belongs to the binding-protein-dependent transport system permease family. FecCD subfamily.</text>
</comment>
<proteinExistence type="inferred from homology"/>
<dbReference type="GO" id="GO:0033214">
    <property type="term" value="P:siderophore-iron import into cell"/>
    <property type="evidence" value="ECO:0007669"/>
    <property type="project" value="TreeGrafter"/>
</dbReference>
<evidence type="ECO:0000313" key="10">
    <source>
        <dbReference type="Proteomes" id="UP000000238"/>
    </source>
</evidence>
<evidence type="ECO:0000313" key="9">
    <source>
        <dbReference type="EMBL" id="ABC30525.1"/>
    </source>
</evidence>
<dbReference type="PANTHER" id="PTHR30472">
    <property type="entry name" value="FERRIC ENTEROBACTIN TRANSPORT SYSTEM PERMEASE PROTEIN"/>
    <property type="match status" value="1"/>
</dbReference>
<feature type="transmembrane region" description="Helical" evidence="8">
    <location>
        <begin position="298"/>
        <end position="317"/>
    </location>
</feature>